<keyword evidence="8" id="KW-1185">Reference proteome</keyword>
<dbReference type="GO" id="GO:0090575">
    <property type="term" value="C:RNA polymerase II transcription regulator complex"/>
    <property type="evidence" value="ECO:0007669"/>
    <property type="project" value="TreeGrafter"/>
</dbReference>
<dbReference type="PANTHER" id="PTHR13935">
    <property type="entry name" value="ACHAETE-SCUTE TRANSCRIPTION FACTOR-RELATED"/>
    <property type="match status" value="1"/>
</dbReference>
<comment type="subcellular location">
    <subcellularLocation>
        <location evidence="1">Nucleus</location>
    </subcellularLocation>
</comment>
<evidence type="ECO:0000256" key="1">
    <source>
        <dbReference type="ARBA" id="ARBA00004123"/>
    </source>
</evidence>
<dbReference type="PANTHER" id="PTHR13935:SF63">
    <property type="entry name" value="BHLH DOMAIN-CONTAINING PROTEIN"/>
    <property type="match status" value="1"/>
</dbReference>
<evidence type="ECO:0000259" key="6">
    <source>
        <dbReference type="PROSITE" id="PS50888"/>
    </source>
</evidence>
<dbReference type="Pfam" id="PF00010">
    <property type="entry name" value="HLH"/>
    <property type="match status" value="1"/>
</dbReference>
<dbReference type="PROSITE" id="PS50888">
    <property type="entry name" value="BHLH"/>
    <property type="match status" value="1"/>
</dbReference>
<dbReference type="STRING" id="157652.A0A371E0Z4"/>
<feature type="region of interest" description="Disordered" evidence="5">
    <location>
        <begin position="1"/>
        <end position="39"/>
    </location>
</feature>
<dbReference type="Gene3D" id="4.10.280.10">
    <property type="entry name" value="Helix-loop-helix DNA-binding domain"/>
    <property type="match status" value="1"/>
</dbReference>
<evidence type="ECO:0000256" key="5">
    <source>
        <dbReference type="SAM" id="MobiDB-lite"/>
    </source>
</evidence>
<feature type="compositionally biased region" description="Low complexity" evidence="5">
    <location>
        <begin position="8"/>
        <end position="27"/>
    </location>
</feature>
<reference evidence="7" key="1">
    <citation type="submission" date="2018-05" db="EMBL/GenBank/DDBJ databases">
        <title>Draft genome of Mucuna pruriens seed.</title>
        <authorList>
            <person name="Nnadi N.E."/>
            <person name="Vos R."/>
            <person name="Hasami M.H."/>
            <person name="Devisetty U.K."/>
            <person name="Aguiy J.C."/>
        </authorList>
    </citation>
    <scope>NUCLEOTIDE SEQUENCE [LARGE SCALE GENOMIC DNA]</scope>
    <source>
        <strain evidence="7">JCA_2017</strain>
    </source>
</reference>
<protein>
    <submittedName>
        <fullName evidence="7">Transcription factor bHLH162</fullName>
    </submittedName>
</protein>
<keyword evidence="2" id="KW-0805">Transcription regulation</keyword>
<evidence type="ECO:0000313" key="7">
    <source>
        <dbReference type="EMBL" id="RDX58446.1"/>
    </source>
</evidence>
<evidence type="ECO:0000256" key="2">
    <source>
        <dbReference type="ARBA" id="ARBA00023015"/>
    </source>
</evidence>
<accession>A0A371E0Z4</accession>
<feature type="region of interest" description="Disordered" evidence="5">
    <location>
        <begin position="84"/>
        <end position="115"/>
    </location>
</feature>
<dbReference type="InterPro" id="IPR015660">
    <property type="entry name" value="MASH1/Ascl1a-like"/>
</dbReference>
<feature type="compositionally biased region" description="Low complexity" evidence="5">
    <location>
        <begin position="98"/>
        <end position="109"/>
    </location>
</feature>
<dbReference type="SUPFAM" id="SSF47459">
    <property type="entry name" value="HLH, helix-loop-helix DNA-binding domain"/>
    <property type="match status" value="1"/>
</dbReference>
<dbReference type="OrthoDB" id="752507at2759"/>
<sequence>MTKGWLRKPSQQGKQMDQQQGSQPSSSKIERKTVEKNRRNQMKNLYSHLLSLLDNYDPKIPLPDKIDEAINYIKRQETKVKMAQEEKERLMKSKRRSSGCSSASEARGSLKPPKMKIHETGSSLEVILKCGVDDQFIFCELIRILHEDNVDVITVNSSMVGDSMLHVVRGEVPLSSFEFGGTKVSERLKWFANKFVSDVEMESELLWDFDIGTTETWGLLDPALHQGLPPNPL</sequence>
<feature type="compositionally biased region" description="Basic and acidic residues" evidence="5">
    <location>
        <begin position="28"/>
        <end position="38"/>
    </location>
</feature>
<gene>
    <name evidence="7" type="primary">BHLH162</name>
    <name evidence="7" type="ORF">CR513_62238</name>
</gene>
<dbReference type="GO" id="GO:0000977">
    <property type="term" value="F:RNA polymerase II transcription regulatory region sequence-specific DNA binding"/>
    <property type="evidence" value="ECO:0007669"/>
    <property type="project" value="TreeGrafter"/>
</dbReference>
<comment type="caution">
    <text evidence="7">The sequence shown here is derived from an EMBL/GenBank/DDBJ whole genome shotgun (WGS) entry which is preliminary data.</text>
</comment>
<feature type="non-terminal residue" evidence="7">
    <location>
        <position position="1"/>
    </location>
</feature>
<dbReference type="AlphaFoldDB" id="A0A371E0Z4"/>
<dbReference type="InterPro" id="IPR036638">
    <property type="entry name" value="HLH_DNA-bd_sf"/>
</dbReference>
<evidence type="ECO:0000256" key="3">
    <source>
        <dbReference type="ARBA" id="ARBA00023163"/>
    </source>
</evidence>
<name>A0A371E0Z4_MUCPR</name>
<dbReference type="InterPro" id="IPR011598">
    <property type="entry name" value="bHLH_dom"/>
</dbReference>
<evidence type="ECO:0000256" key="4">
    <source>
        <dbReference type="ARBA" id="ARBA00023242"/>
    </source>
</evidence>
<keyword evidence="4" id="KW-0539">Nucleus</keyword>
<dbReference type="EMBL" id="QJKJ01017487">
    <property type="protein sequence ID" value="RDX58446.1"/>
    <property type="molecule type" value="Genomic_DNA"/>
</dbReference>
<dbReference type="GO" id="GO:0046983">
    <property type="term" value="F:protein dimerization activity"/>
    <property type="evidence" value="ECO:0007669"/>
    <property type="project" value="InterPro"/>
</dbReference>
<proteinExistence type="predicted"/>
<organism evidence="7 8">
    <name type="scientific">Mucuna pruriens</name>
    <name type="common">Velvet bean</name>
    <name type="synonym">Dolichos pruriens</name>
    <dbReference type="NCBI Taxonomy" id="157652"/>
    <lineage>
        <taxon>Eukaryota</taxon>
        <taxon>Viridiplantae</taxon>
        <taxon>Streptophyta</taxon>
        <taxon>Embryophyta</taxon>
        <taxon>Tracheophyta</taxon>
        <taxon>Spermatophyta</taxon>
        <taxon>Magnoliopsida</taxon>
        <taxon>eudicotyledons</taxon>
        <taxon>Gunneridae</taxon>
        <taxon>Pentapetalae</taxon>
        <taxon>rosids</taxon>
        <taxon>fabids</taxon>
        <taxon>Fabales</taxon>
        <taxon>Fabaceae</taxon>
        <taxon>Papilionoideae</taxon>
        <taxon>50 kb inversion clade</taxon>
        <taxon>NPAAA clade</taxon>
        <taxon>indigoferoid/millettioid clade</taxon>
        <taxon>Phaseoleae</taxon>
        <taxon>Mucuna</taxon>
    </lineage>
</organism>
<feature type="domain" description="BHLH" evidence="6">
    <location>
        <begin position="26"/>
        <end position="76"/>
    </location>
</feature>
<dbReference type="Proteomes" id="UP000257109">
    <property type="component" value="Unassembled WGS sequence"/>
</dbReference>
<keyword evidence="3" id="KW-0804">Transcription</keyword>
<dbReference type="GO" id="GO:0000981">
    <property type="term" value="F:DNA-binding transcription factor activity, RNA polymerase II-specific"/>
    <property type="evidence" value="ECO:0007669"/>
    <property type="project" value="TreeGrafter"/>
</dbReference>
<evidence type="ECO:0000313" key="8">
    <source>
        <dbReference type="Proteomes" id="UP000257109"/>
    </source>
</evidence>